<dbReference type="GO" id="GO:0016020">
    <property type="term" value="C:membrane"/>
    <property type="evidence" value="ECO:0007669"/>
    <property type="project" value="TreeGrafter"/>
</dbReference>
<dbReference type="AlphaFoldDB" id="A0A913Z199"/>
<feature type="transmembrane region" description="Helical" evidence="1">
    <location>
        <begin position="144"/>
        <end position="160"/>
    </location>
</feature>
<organism evidence="2 3">
    <name type="scientific">Patiria miniata</name>
    <name type="common">Bat star</name>
    <name type="synonym">Asterina miniata</name>
    <dbReference type="NCBI Taxonomy" id="46514"/>
    <lineage>
        <taxon>Eukaryota</taxon>
        <taxon>Metazoa</taxon>
        <taxon>Echinodermata</taxon>
        <taxon>Eleutherozoa</taxon>
        <taxon>Asterozoa</taxon>
        <taxon>Asteroidea</taxon>
        <taxon>Valvatacea</taxon>
        <taxon>Valvatida</taxon>
        <taxon>Asterinidae</taxon>
        <taxon>Patiria</taxon>
    </lineage>
</organism>
<reference evidence="2" key="1">
    <citation type="submission" date="2022-11" db="UniProtKB">
        <authorList>
            <consortium name="EnsemblMetazoa"/>
        </authorList>
    </citation>
    <scope>IDENTIFICATION</scope>
</reference>
<proteinExistence type="predicted"/>
<dbReference type="GeneID" id="119719404"/>
<evidence type="ECO:0000313" key="3">
    <source>
        <dbReference type="Proteomes" id="UP000887568"/>
    </source>
</evidence>
<keyword evidence="1" id="KW-1133">Transmembrane helix</keyword>
<feature type="transmembrane region" description="Helical" evidence="1">
    <location>
        <begin position="214"/>
        <end position="236"/>
    </location>
</feature>
<sequence>MGTMFSSLRPTMHILARSAVVDFGIQWGLFIIAAALKTEKFYDLAGSGTFLLLTYLSLKWGETFHFRQMVQSGMVGVWGLRLGMYLFSRVLSEGEDRRFRHAKNNLGLFFIYWTVQAVWVWVTLLPTQILNAEKNDRPLTKRDYVGWGLFVVGFLLEIVADYQKAAFRANPDNVGKFINTGLWSISRHPNYLGEIILWAGLYISASSVMTGKQYLSVISPMFVYFLLTRVSGIPILEKYGMKKWGNNNLYRDYVNKTPVLWPKLW</sequence>
<dbReference type="PROSITE" id="PS50244">
    <property type="entry name" value="S5A_REDUCTASE"/>
    <property type="match status" value="1"/>
</dbReference>
<dbReference type="EnsemblMetazoa" id="XM_038188848.1">
    <property type="protein sequence ID" value="XP_038044776.1"/>
    <property type="gene ID" value="LOC119719404"/>
</dbReference>
<dbReference type="PANTHER" id="PTHR32251:SF17">
    <property type="entry name" value="STEROID 5-ALPHA REDUCTASE C-TERMINAL DOMAIN-CONTAINING PROTEIN"/>
    <property type="match status" value="1"/>
</dbReference>
<evidence type="ECO:0000313" key="2">
    <source>
        <dbReference type="EnsemblMetazoa" id="XP_038044776.1"/>
    </source>
</evidence>
<dbReference type="RefSeq" id="XP_038044776.1">
    <property type="nucleotide sequence ID" value="XM_038188848.1"/>
</dbReference>
<dbReference type="Pfam" id="PF06966">
    <property type="entry name" value="DUF1295"/>
    <property type="match status" value="1"/>
</dbReference>
<dbReference type="OrthoDB" id="67965at2759"/>
<accession>A0A913Z199</accession>
<evidence type="ECO:0008006" key="4">
    <source>
        <dbReference type="Google" id="ProtNLM"/>
    </source>
</evidence>
<keyword evidence="1" id="KW-0812">Transmembrane</keyword>
<keyword evidence="1" id="KW-0472">Membrane</keyword>
<dbReference type="Gene3D" id="1.20.120.1630">
    <property type="match status" value="1"/>
</dbReference>
<dbReference type="InterPro" id="IPR010721">
    <property type="entry name" value="UstE-like"/>
</dbReference>
<evidence type="ECO:0000256" key="1">
    <source>
        <dbReference type="SAM" id="Phobius"/>
    </source>
</evidence>
<keyword evidence="3" id="KW-1185">Reference proteome</keyword>
<dbReference type="OMA" id="FQMLWVW"/>
<dbReference type="PANTHER" id="PTHR32251">
    <property type="entry name" value="3-OXO-5-ALPHA-STEROID 4-DEHYDROGENASE"/>
    <property type="match status" value="1"/>
</dbReference>
<protein>
    <recommendedName>
        <fullName evidence="4">Steroid 5-alpha reductase C-terminal domain-containing protein</fullName>
    </recommendedName>
</protein>
<feature type="transmembrane region" description="Helical" evidence="1">
    <location>
        <begin position="107"/>
        <end position="124"/>
    </location>
</feature>
<dbReference type="Proteomes" id="UP000887568">
    <property type="component" value="Unplaced"/>
</dbReference>
<name>A0A913Z199_PATMI</name>
<feature type="transmembrane region" description="Helical" evidence="1">
    <location>
        <begin position="14"/>
        <end position="34"/>
    </location>
</feature>
<feature type="transmembrane region" description="Helical" evidence="1">
    <location>
        <begin position="70"/>
        <end position="87"/>
    </location>
</feature>